<proteinExistence type="predicted"/>
<name>A0A0H1BDW9_9EURO</name>
<dbReference type="InterPro" id="IPR029071">
    <property type="entry name" value="Ubiquitin-like_domsf"/>
</dbReference>
<keyword evidence="3" id="KW-1185">Reference proteome</keyword>
<dbReference type="PROSITE" id="PS50053">
    <property type="entry name" value="UBIQUITIN_2"/>
    <property type="match status" value="1"/>
</dbReference>
<evidence type="ECO:0000313" key="2">
    <source>
        <dbReference type="EMBL" id="KLJ09252.1"/>
    </source>
</evidence>
<feature type="domain" description="Ubiquitin-like" evidence="1">
    <location>
        <begin position="8"/>
        <end position="70"/>
    </location>
</feature>
<reference evidence="3" key="1">
    <citation type="journal article" date="2015" name="PLoS Genet.">
        <title>The dynamic genome and transcriptome of the human fungal pathogen Blastomyces and close relative Emmonsia.</title>
        <authorList>
            <person name="Munoz J.F."/>
            <person name="Gauthier G.M."/>
            <person name="Desjardins C.A."/>
            <person name="Gallo J.E."/>
            <person name="Holder J."/>
            <person name="Sullivan T.D."/>
            <person name="Marty A.J."/>
            <person name="Carmen J.C."/>
            <person name="Chen Z."/>
            <person name="Ding L."/>
            <person name="Gujja S."/>
            <person name="Magrini V."/>
            <person name="Misas E."/>
            <person name="Mitreva M."/>
            <person name="Priest M."/>
            <person name="Saif S."/>
            <person name="Whiston E.A."/>
            <person name="Young S."/>
            <person name="Zeng Q."/>
            <person name="Goldman W.E."/>
            <person name="Mardis E.R."/>
            <person name="Taylor J.W."/>
            <person name="McEwen J.G."/>
            <person name="Clay O.K."/>
            <person name="Klein B.S."/>
            <person name="Cuomo C.A."/>
        </authorList>
    </citation>
    <scope>NUCLEOTIDE SEQUENCE [LARGE SCALE GENOMIC DNA]</scope>
    <source>
        <strain evidence="3">UAMH 139</strain>
    </source>
</reference>
<evidence type="ECO:0000259" key="1">
    <source>
        <dbReference type="PROSITE" id="PS50053"/>
    </source>
</evidence>
<protein>
    <recommendedName>
        <fullName evidence="1">Ubiquitin-like domain-containing protein</fullName>
    </recommendedName>
</protein>
<accession>A0A0H1BDW9</accession>
<organism evidence="2 3">
    <name type="scientific">Blastomyces silverae</name>
    <dbReference type="NCBI Taxonomy" id="2060906"/>
    <lineage>
        <taxon>Eukaryota</taxon>
        <taxon>Fungi</taxon>
        <taxon>Dikarya</taxon>
        <taxon>Ascomycota</taxon>
        <taxon>Pezizomycotina</taxon>
        <taxon>Eurotiomycetes</taxon>
        <taxon>Eurotiomycetidae</taxon>
        <taxon>Onygenales</taxon>
        <taxon>Ajellomycetaceae</taxon>
        <taxon>Blastomyces</taxon>
    </lineage>
</organism>
<dbReference type="Proteomes" id="UP000053573">
    <property type="component" value="Unassembled WGS sequence"/>
</dbReference>
<dbReference type="Pfam" id="PF10302">
    <property type="entry name" value="Dsc3_N"/>
    <property type="match status" value="1"/>
</dbReference>
<dbReference type="InterPro" id="IPR019413">
    <property type="entry name" value="Dsc3_ub-like_dom"/>
</dbReference>
<dbReference type="AlphaFoldDB" id="A0A0H1BDW9"/>
<dbReference type="EMBL" id="LDEV01002383">
    <property type="protein sequence ID" value="KLJ09252.1"/>
    <property type="molecule type" value="Genomic_DNA"/>
</dbReference>
<dbReference type="InterPro" id="IPR000626">
    <property type="entry name" value="Ubiquitin-like_dom"/>
</dbReference>
<dbReference type="Gene3D" id="3.10.20.90">
    <property type="entry name" value="Phosphatidylinositol 3-kinase Catalytic Subunit, Chain A, domain 1"/>
    <property type="match status" value="1"/>
</dbReference>
<gene>
    <name evidence="2" type="ORF">EMPG_15315</name>
</gene>
<dbReference type="SUPFAM" id="SSF54236">
    <property type="entry name" value="Ubiquitin-like"/>
    <property type="match status" value="1"/>
</dbReference>
<dbReference type="CDD" id="cd17039">
    <property type="entry name" value="Ubl_ubiquitin_like"/>
    <property type="match status" value="1"/>
</dbReference>
<sequence length="107" mass="11254">MPDHLSLLSLTIRFSASIRDVLLEIPDPAHLTAAGLKQLIRQRLPHDLSTHRLRLIYAGKALEDASSLASSLNIAATLPGIRDEIASSPLPDYNYRAGDGGGGGGGG</sequence>
<evidence type="ECO:0000313" key="3">
    <source>
        <dbReference type="Proteomes" id="UP000053573"/>
    </source>
</evidence>
<comment type="caution">
    <text evidence="2">The sequence shown here is derived from an EMBL/GenBank/DDBJ whole genome shotgun (WGS) entry which is preliminary data.</text>
</comment>
<dbReference type="OrthoDB" id="333486at2759"/>
<feature type="non-terminal residue" evidence="2">
    <location>
        <position position="107"/>
    </location>
</feature>